<evidence type="ECO:0000313" key="13">
    <source>
        <dbReference type="EMBL" id="TIB11387.1"/>
    </source>
</evidence>
<evidence type="ECO:0000313" key="14">
    <source>
        <dbReference type="EMBL" id="TIB37874.1"/>
    </source>
</evidence>
<dbReference type="SUPFAM" id="SSF57667">
    <property type="entry name" value="beta-beta-alpha zinc fingers"/>
    <property type="match status" value="2"/>
</dbReference>
<dbReference type="SMART" id="SM00355">
    <property type="entry name" value="ZnF_C2H2"/>
    <property type="match status" value="3"/>
</dbReference>
<feature type="domain" description="C2H2-type" evidence="12">
    <location>
        <begin position="121"/>
        <end position="153"/>
    </location>
</feature>
<evidence type="ECO:0000256" key="8">
    <source>
        <dbReference type="ARBA" id="ARBA00023242"/>
    </source>
</evidence>
<keyword evidence="10" id="KW-0175">Coiled coil</keyword>
<evidence type="ECO:0000256" key="6">
    <source>
        <dbReference type="ARBA" id="ARBA00023015"/>
    </source>
</evidence>
<keyword evidence="8" id="KW-0539">Nucleus</keyword>
<protein>
    <recommendedName>
        <fullName evidence="12">C2H2-type domain-containing protein</fullName>
    </recommendedName>
</protein>
<keyword evidence="7" id="KW-0804">Transcription</keyword>
<dbReference type="InterPro" id="IPR036236">
    <property type="entry name" value="Znf_C2H2_sf"/>
</dbReference>
<dbReference type="GO" id="GO:0005634">
    <property type="term" value="C:nucleus"/>
    <property type="evidence" value="ECO:0007669"/>
    <property type="project" value="UniProtKB-SubCell"/>
</dbReference>
<comment type="caution">
    <text evidence="13">The sequence shown here is derived from an EMBL/GenBank/DDBJ whole genome shotgun (WGS) entry which is preliminary data.</text>
</comment>
<dbReference type="InterPro" id="IPR043359">
    <property type="entry name" value="GLI-like"/>
</dbReference>
<keyword evidence="2" id="KW-0479">Metal-binding</keyword>
<feature type="compositionally biased region" description="Polar residues" evidence="11">
    <location>
        <begin position="36"/>
        <end position="46"/>
    </location>
</feature>
<dbReference type="Pfam" id="PF00096">
    <property type="entry name" value="zf-C2H2"/>
    <property type="match status" value="1"/>
</dbReference>
<keyword evidence="3" id="KW-0677">Repeat</keyword>
<evidence type="ECO:0000256" key="11">
    <source>
        <dbReference type="SAM" id="MobiDB-lite"/>
    </source>
</evidence>
<name>A0A4T0HAP7_WALIC</name>
<evidence type="ECO:0000256" key="3">
    <source>
        <dbReference type="ARBA" id="ARBA00022737"/>
    </source>
</evidence>
<evidence type="ECO:0000313" key="16">
    <source>
        <dbReference type="Proteomes" id="UP000310689"/>
    </source>
</evidence>
<proteinExistence type="predicted"/>
<dbReference type="OrthoDB" id="3437960at2759"/>
<evidence type="ECO:0000256" key="10">
    <source>
        <dbReference type="SAM" id="Coils"/>
    </source>
</evidence>
<dbReference type="InterPro" id="IPR013087">
    <property type="entry name" value="Znf_C2H2_type"/>
</dbReference>
<dbReference type="FunFam" id="3.30.160.60:FF:000032">
    <property type="entry name" value="Krueppel-like factor 4"/>
    <property type="match status" value="1"/>
</dbReference>
<dbReference type="PANTHER" id="PTHR45718:SF6">
    <property type="entry name" value="ZINC FINGER PROTEIN GLI2"/>
    <property type="match status" value="1"/>
</dbReference>
<dbReference type="GO" id="GO:0000981">
    <property type="term" value="F:DNA-binding transcription factor activity, RNA polymerase II-specific"/>
    <property type="evidence" value="ECO:0007669"/>
    <property type="project" value="TreeGrafter"/>
</dbReference>
<dbReference type="EMBL" id="SPOI01000089">
    <property type="protein sequence ID" value="TIB37874.1"/>
    <property type="molecule type" value="Genomic_DNA"/>
</dbReference>
<evidence type="ECO:0000256" key="2">
    <source>
        <dbReference type="ARBA" id="ARBA00022723"/>
    </source>
</evidence>
<dbReference type="PROSITE" id="PS00028">
    <property type="entry name" value="ZINC_FINGER_C2H2_1"/>
    <property type="match status" value="1"/>
</dbReference>
<dbReference type="OMA" id="HYILREN"/>
<gene>
    <name evidence="14" type="ORF">E3P86_02021</name>
    <name evidence="13" type="ORF">E3P90_02432</name>
</gene>
<evidence type="ECO:0000313" key="15">
    <source>
        <dbReference type="Proteomes" id="UP000306954"/>
    </source>
</evidence>
<dbReference type="EMBL" id="SPOF01000024">
    <property type="protein sequence ID" value="TIB11387.1"/>
    <property type="molecule type" value="Genomic_DNA"/>
</dbReference>
<evidence type="ECO:0000256" key="4">
    <source>
        <dbReference type="ARBA" id="ARBA00022771"/>
    </source>
</evidence>
<dbReference type="PROSITE" id="PS50157">
    <property type="entry name" value="ZINC_FINGER_C2H2_2"/>
    <property type="match status" value="2"/>
</dbReference>
<feature type="compositionally biased region" description="Basic and acidic residues" evidence="11">
    <location>
        <begin position="165"/>
        <end position="177"/>
    </location>
</feature>
<evidence type="ECO:0000259" key="12">
    <source>
        <dbReference type="PROSITE" id="PS50157"/>
    </source>
</evidence>
<organism evidence="13 15">
    <name type="scientific">Wallemia ichthyophaga</name>
    <dbReference type="NCBI Taxonomy" id="245174"/>
    <lineage>
        <taxon>Eukaryota</taxon>
        <taxon>Fungi</taxon>
        <taxon>Dikarya</taxon>
        <taxon>Basidiomycota</taxon>
        <taxon>Wallemiomycotina</taxon>
        <taxon>Wallemiomycetes</taxon>
        <taxon>Wallemiales</taxon>
        <taxon>Wallemiaceae</taxon>
        <taxon>Wallemia</taxon>
    </lineage>
</organism>
<feature type="region of interest" description="Disordered" evidence="11">
    <location>
        <begin position="1"/>
        <end position="50"/>
    </location>
</feature>
<evidence type="ECO:0000256" key="1">
    <source>
        <dbReference type="ARBA" id="ARBA00004123"/>
    </source>
</evidence>
<keyword evidence="6" id="KW-0805">Transcription regulation</keyword>
<evidence type="ECO:0000256" key="9">
    <source>
        <dbReference type="PROSITE-ProRule" id="PRU00042"/>
    </source>
</evidence>
<feature type="domain" description="C2H2-type" evidence="12">
    <location>
        <begin position="88"/>
        <end position="120"/>
    </location>
</feature>
<dbReference type="Proteomes" id="UP000306954">
    <property type="component" value="Unassembled WGS sequence"/>
</dbReference>
<evidence type="ECO:0000256" key="5">
    <source>
        <dbReference type="ARBA" id="ARBA00022833"/>
    </source>
</evidence>
<feature type="coiled-coil region" evidence="10">
    <location>
        <begin position="241"/>
        <end position="275"/>
    </location>
</feature>
<dbReference type="AlphaFoldDB" id="A0A4T0HAP7"/>
<dbReference type="Proteomes" id="UP000310689">
    <property type="component" value="Unassembled WGS sequence"/>
</dbReference>
<dbReference type="GO" id="GO:0007224">
    <property type="term" value="P:smoothened signaling pathway"/>
    <property type="evidence" value="ECO:0007669"/>
    <property type="project" value="TreeGrafter"/>
</dbReference>
<evidence type="ECO:0000256" key="7">
    <source>
        <dbReference type="ARBA" id="ARBA00023163"/>
    </source>
</evidence>
<dbReference type="GO" id="GO:0000978">
    <property type="term" value="F:RNA polymerase II cis-regulatory region sequence-specific DNA binding"/>
    <property type="evidence" value="ECO:0007669"/>
    <property type="project" value="TreeGrafter"/>
</dbReference>
<keyword evidence="5" id="KW-0862">Zinc</keyword>
<dbReference type="PANTHER" id="PTHR45718">
    <property type="entry name" value="TRANSCRIPTIONAL ACTIVATOR CUBITUS INTERRUPTUS"/>
    <property type="match status" value="1"/>
</dbReference>
<dbReference type="GO" id="GO:0008270">
    <property type="term" value="F:zinc ion binding"/>
    <property type="evidence" value="ECO:0007669"/>
    <property type="project" value="UniProtKB-KW"/>
</dbReference>
<feature type="region of interest" description="Disordered" evidence="11">
    <location>
        <begin position="149"/>
        <end position="198"/>
    </location>
</feature>
<dbReference type="Gene3D" id="3.30.160.60">
    <property type="entry name" value="Classic Zinc Finger"/>
    <property type="match status" value="3"/>
</dbReference>
<accession>A0A4T0HAP7</accession>
<sequence length="319" mass="36210">MSLSTATPIKRPIEYLQDDNLSEILSRSPSPDPQSDKSNQTNQVDLNGNPDWGPITTCDWDGCAMIFGDQHLMLDHIYNDHVGDKSKYTCEWIGCSRKSKNQSSKQALIAHLRSHTTDKPFICQEKAECDRSFTRSDALAKHMRMQHHVDTLPTVRGSGAAPPPSEKKSARKSKVENEDGEDGEADHPQQVNDQRKEEESLFIDQADEMAFQTVLTAPGEPPFYPEYTLAVAQFQVVEENNELIRQVLNNERNVLEQLEQENDRMLSQVMANEINDTASNEFFKQLTLPKLNRSLKSTNNHYRSGPHVIYHEIQTGDID</sequence>
<reference evidence="15 16" key="1">
    <citation type="submission" date="2019-03" db="EMBL/GenBank/DDBJ databases">
        <title>Sequencing 23 genomes of Wallemia ichthyophaga.</title>
        <authorList>
            <person name="Gostincar C."/>
        </authorList>
    </citation>
    <scope>NUCLEOTIDE SEQUENCE [LARGE SCALE GENOMIC DNA]</scope>
    <source>
        <strain evidence="14 16">EXF-6200</strain>
        <strain evidence="13 15">EXF-8621</strain>
    </source>
</reference>
<keyword evidence="4 9" id="KW-0863">Zinc-finger</keyword>
<comment type="subcellular location">
    <subcellularLocation>
        <location evidence="1">Nucleus</location>
    </subcellularLocation>
</comment>